<dbReference type="GeneID" id="8585206"/>
<evidence type="ECO:0000313" key="2">
    <source>
        <dbReference type="Proteomes" id="UP000008549"/>
    </source>
</evidence>
<dbReference type="STRING" id="6238.A8X5R2"/>
<dbReference type="Proteomes" id="UP000008549">
    <property type="component" value="Unassembled WGS sequence"/>
</dbReference>
<dbReference type="InParanoid" id="A8X5R2"/>
<dbReference type="CTD" id="8585206"/>
<reference evidence="1 2" key="2">
    <citation type="journal article" date="2011" name="PLoS Genet.">
        <title>Caenorhabditis briggsae recombinant inbred line genotypes reveal inter-strain incompatibility and the evolution of recombination.</title>
        <authorList>
            <person name="Ross J.A."/>
            <person name="Koboldt D.C."/>
            <person name="Staisch J.E."/>
            <person name="Chamberlin H.M."/>
            <person name="Gupta B.P."/>
            <person name="Miller R.D."/>
            <person name="Baird S.E."/>
            <person name="Haag E.S."/>
        </authorList>
    </citation>
    <scope>NUCLEOTIDE SEQUENCE [LARGE SCALE GENOMIC DNA]</scope>
    <source>
        <strain evidence="1 2">AF16</strain>
    </source>
</reference>
<organism evidence="1 2">
    <name type="scientific">Caenorhabditis briggsae</name>
    <dbReference type="NCBI Taxonomy" id="6238"/>
    <lineage>
        <taxon>Eukaryota</taxon>
        <taxon>Metazoa</taxon>
        <taxon>Ecdysozoa</taxon>
        <taxon>Nematoda</taxon>
        <taxon>Chromadorea</taxon>
        <taxon>Rhabditida</taxon>
        <taxon>Rhabditina</taxon>
        <taxon>Rhabditomorpha</taxon>
        <taxon>Rhabditoidea</taxon>
        <taxon>Rhabditidae</taxon>
        <taxon>Peloderinae</taxon>
        <taxon>Caenorhabditis</taxon>
    </lineage>
</organism>
<dbReference type="RefSeq" id="XP_045093654.1">
    <property type="nucleotide sequence ID" value="XM_045238674.1"/>
</dbReference>
<sequence>MPAVMKTIQNFTPRCGSQLISIELNFDPTQLPGGKFTDWIIVGVSGKFFPLQPAQNVFQNRIRIGKNPVVILEKDQSITVKCVYGLPTIETMTLPVINSNFNVDNFAFSNHSEQFSTNSPSEANFNINESSNRHQLLENRESLDAYKKSRK</sequence>
<dbReference type="AlphaFoldDB" id="A8X5R2"/>
<protein>
    <submittedName>
        <fullName evidence="1">Protein CBG08077</fullName>
    </submittedName>
</protein>
<evidence type="ECO:0000313" key="1">
    <source>
        <dbReference type="EMBL" id="CAP27973.2"/>
    </source>
</evidence>
<name>A8X5R2_CAEBR</name>
<reference evidence="1 2" key="1">
    <citation type="journal article" date="2003" name="PLoS Biol.">
        <title>The genome sequence of Caenorhabditis briggsae: a platform for comparative genomics.</title>
        <authorList>
            <person name="Stein L.D."/>
            <person name="Bao Z."/>
            <person name="Blasiar D."/>
            <person name="Blumenthal T."/>
            <person name="Brent M.R."/>
            <person name="Chen N."/>
            <person name="Chinwalla A."/>
            <person name="Clarke L."/>
            <person name="Clee C."/>
            <person name="Coghlan A."/>
            <person name="Coulson A."/>
            <person name="D'Eustachio P."/>
            <person name="Fitch D.H."/>
            <person name="Fulton L.A."/>
            <person name="Fulton R.E."/>
            <person name="Griffiths-Jones S."/>
            <person name="Harris T.W."/>
            <person name="Hillier L.W."/>
            <person name="Kamath R."/>
            <person name="Kuwabara P.E."/>
            <person name="Mardis E.R."/>
            <person name="Marra M.A."/>
            <person name="Miner T.L."/>
            <person name="Minx P."/>
            <person name="Mullikin J.C."/>
            <person name="Plumb R.W."/>
            <person name="Rogers J."/>
            <person name="Schein J.E."/>
            <person name="Sohrmann M."/>
            <person name="Spieth J."/>
            <person name="Stajich J.E."/>
            <person name="Wei C."/>
            <person name="Willey D."/>
            <person name="Wilson R.K."/>
            <person name="Durbin R."/>
            <person name="Waterston R.H."/>
        </authorList>
    </citation>
    <scope>NUCLEOTIDE SEQUENCE [LARGE SCALE GENOMIC DNA]</scope>
    <source>
        <strain evidence="1 2">AF16</strain>
    </source>
</reference>
<keyword evidence="2" id="KW-1185">Reference proteome</keyword>
<dbReference type="KEGG" id="cbr:CBG_08077"/>
<dbReference type="HOGENOM" id="CLU_1733111_0_0_1"/>
<gene>
    <name evidence="1" type="ORF">CBG08077</name>
    <name evidence="1" type="ORF">CBG_08077</name>
</gene>
<proteinExistence type="predicted"/>
<dbReference type="EMBL" id="HE600971">
    <property type="protein sequence ID" value="CAP27973.2"/>
    <property type="molecule type" value="Genomic_DNA"/>
</dbReference>
<dbReference type="eggNOG" id="ENOG502S5JP">
    <property type="taxonomic scope" value="Eukaryota"/>
</dbReference>
<accession>A8X5R2</accession>